<organism evidence="2 3">
    <name type="scientific">Gossypium laxum</name>
    <dbReference type="NCBI Taxonomy" id="34288"/>
    <lineage>
        <taxon>Eukaryota</taxon>
        <taxon>Viridiplantae</taxon>
        <taxon>Streptophyta</taxon>
        <taxon>Embryophyta</taxon>
        <taxon>Tracheophyta</taxon>
        <taxon>Spermatophyta</taxon>
        <taxon>Magnoliopsida</taxon>
        <taxon>eudicotyledons</taxon>
        <taxon>Gunneridae</taxon>
        <taxon>Pentapetalae</taxon>
        <taxon>rosids</taxon>
        <taxon>malvids</taxon>
        <taxon>Malvales</taxon>
        <taxon>Malvaceae</taxon>
        <taxon>Malvoideae</taxon>
        <taxon>Gossypium</taxon>
    </lineage>
</organism>
<reference evidence="2 3" key="1">
    <citation type="journal article" date="2019" name="Genome Biol. Evol.">
        <title>Insights into the evolution of the New World diploid cottons (Gossypium, subgenus Houzingenia) based on genome sequencing.</title>
        <authorList>
            <person name="Grover C.E."/>
            <person name="Arick M.A. 2nd"/>
            <person name="Thrash A."/>
            <person name="Conover J.L."/>
            <person name="Sanders W.S."/>
            <person name="Peterson D.G."/>
            <person name="Frelichowski J.E."/>
            <person name="Scheffler J.A."/>
            <person name="Scheffler B.E."/>
            <person name="Wendel J.F."/>
        </authorList>
    </citation>
    <scope>NUCLEOTIDE SEQUENCE [LARGE SCALE GENOMIC DNA]</scope>
    <source>
        <strain evidence="2">4</strain>
        <tissue evidence="2">Leaf</tissue>
    </source>
</reference>
<feature type="compositionally biased region" description="Polar residues" evidence="1">
    <location>
        <begin position="1"/>
        <end position="17"/>
    </location>
</feature>
<dbReference type="Proteomes" id="UP000593574">
    <property type="component" value="Unassembled WGS sequence"/>
</dbReference>
<comment type="caution">
    <text evidence="2">The sequence shown here is derived from an EMBL/GenBank/DDBJ whole genome shotgun (WGS) entry which is preliminary data.</text>
</comment>
<name>A0A7J9AG53_9ROSI</name>
<keyword evidence="3" id="KW-1185">Reference proteome</keyword>
<dbReference type="EMBL" id="JABEZV010000010">
    <property type="protein sequence ID" value="MBA0723066.1"/>
    <property type="molecule type" value="Genomic_DNA"/>
</dbReference>
<proteinExistence type="predicted"/>
<gene>
    <name evidence="2" type="ORF">Golax_003679</name>
</gene>
<feature type="region of interest" description="Disordered" evidence="1">
    <location>
        <begin position="1"/>
        <end position="34"/>
    </location>
</feature>
<protein>
    <submittedName>
        <fullName evidence="2">Uncharacterized protein</fullName>
    </submittedName>
</protein>
<evidence type="ECO:0000313" key="3">
    <source>
        <dbReference type="Proteomes" id="UP000593574"/>
    </source>
</evidence>
<sequence>MDVSTTQSHPSNPNKANSTFSKKKKKSSEVSEPISSTSLIDAITLLGHNIRTLELIRSIASGMLIQEKVQTLYMSLGEIEGLTNDKQLMH</sequence>
<accession>A0A7J9AG53</accession>
<evidence type="ECO:0000256" key="1">
    <source>
        <dbReference type="SAM" id="MobiDB-lite"/>
    </source>
</evidence>
<evidence type="ECO:0000313" key="2">
    <source>
        <dbReference type="EMBL" id="MBA0723066.1"/>
    </source>
</evidence>
<dbReference type="AlphaFoldDB" id="A0A7J9AG53"/>